<dbReference type="GO" id="GO:0006826">
    <property type="term" value="P:iron ion transport"/>
    <property type="evidence" value="ECO:0007669"/>
    <property type="project" value="TreeGrafter"/>
</dbReference>
<dbReference type="PROSITE" id="PS00079">
    <property type="entry name" value="MULTICOPPER_OXIDASE1"/>
    <property type="match status" value="2"/>
</dbReference>
<keyword evidence="11" id="KW-0560">Oxidoreductase</keyword>
<evidence type="ECO:0000256" key="16">
    <source>
        <dbReference type="SAM" id="SignalP"/>
    </source>
</evidence>
<dbReference type="GO" id="GO:0004322">
    <property type="term" value="F:ferroxidase activity"/>
    <property type="evidence" value="ECO:0007669"/>
    <property type="project" value="UniProtKB-EC"/>
</dbReference>
<dbReference type="InterPro" id="IPR033138">
    <property type="entry name" value="Cu_oxidase_CS"/>
</dbReference>
<feature type="domain" description="Plastocyanin-like" evidence="18">
    <location>
        <begin position="88"/>
        <end position="198"/>
    </location>
</feature>
<keyword evidence="7" id="KW-0479">Metal-binding</keyword>
<feature type="chain" id="PRO_5041990595" description="ferroxidase" evidence="16">
    <location>
        <begin position="19"/>
        <end position="1578"/>
    </location>
</feature>
<evidence type="ECO:0000313" key="19">
    <source>
        <dbReference type="EMBL" id="KAI5617149.1"/>
    </source>
</evidence>
<dbReference type="Gene3D" id="2.60.40.420">
    <property type="entry name" value="Cupredoxins - blue copper proteins"/>
    <property type="match status" value="7"/>
</dbReference>
<evidence type="ECO:0000256" key="5">
    <source>
        <dbReference type="ARBA" id="ARBA00022448"/>
    </source>
</evidence>
<dbReference type="InterPro" id="IPR011707">
    <property type="entry name" value="Cu-oxidase-like_N"/>
</dbReference>
<evidence type="ECO:0000256" key="1">
    <source>
        <dbReference type="ARBA" id="ARBA00001935"/>
    </source>
</evidence>
<evidence type="ECO:0000256" key="8">
    <source>
        <dbReference type="ARBA" id="ARBA00022729"/>
    </source>
</evidence>
<dbReference type="PANTHER" id="PTHR11709:SF504">
    <property type="entry name" value="PLASTOCYANIN-LIKE DOMAIN-CONTAINING PROTEIN"/>
    <property type="match status" value="1"/>
</dbReference>
<keyword evidence="14" id="KW-1015">Disulfide bond</keyword>
<dbReference type="FunFam" id="2.60.40.420:FF:000002">
    <property type="entry name" value="Hephaestin like 1"/>
    <property type="match status" value="3"/>
</dbReference>
<dbReference type="InterPro" id="IPR008972">
    <property type="entry name" value="Cupredoxin"/>
</dbReference>
<dbReference type="Pfam" id="PF07732">
    <property type="entry name" value="Cu-oxidase_3"/>
    <property type="match status" value="4"/>
</dbReference>
<accession>A0AAD5AI40</accession>
<dbReference type="EMBL" id="MU551707">
    <property type="protein sequence ID" value="KAI5617149.1"/>
    <property type="molecule type" value="Genomic_DNA"/>
</dbReference>
<name>A0AAD5AI40_SILAS</name>
<evidence type="ECO:0000256" key="9">
    <source>
        <dbReference type="ARBA" id="ARBA00022737"/>
    </source>
</evidence>
<keyword evidence="10" id="KW-1133">Transmembrane helix</keyword>
<evidence type="ECO:0000256" key="14">
    <source>
        <dbReference type="ARBA" id="ARBA00023157"/>
    </source>
</evidence>
<sequence length="1578" mass="178194">MTKVSCFTFLTFLTWVESSTRTYYIGIREEKWNYAPGGQNLITGTGINHHLQHASCYENVIEYKKALYKEYRDGTFTTEVPKPKWLGFVGPVIRAEVGDDIVVHLKNFATRPYSIHPHGVYYKKDSEGAWYPDGTSAANKSDDAVAPGQSYTYTWKVTEEFAPKETDSSCLTSMYHSHVNAVKDIASGLIGVLLICKKDSIRRLHSEEFFLMLSAVDENLSWYIDDNLKALCPKATLQLKDDDDFQNSNRLHSINGFVDGNLPTLEVCIGTPVFWHVFGIGNTIDIHSIHFYGHTLLNQGHRTDVLSVFPATSVTAEMVPKTIGKWLFGCVVDDYMDGSMQGFFNVSSCDKPTAPTATPAGHIRRHYIAAEEMLWKYAPSGKNMLTNTPLNEIDSDSEEFFSTNQGKLGGDYWKVRYIGYHDDTFTSKIEQSGSEKHLGILGPVIRGEPGDVIEVTFRNKATHNFSMQPHGVSYDKSYEGVIYQDGSQKPGASVPPGQTFTYRWRVTEGPSPSDPPCLAYLYYSGTNPTSDTNSGLVGPLQICKKGVLDESGRQHRGSEVQKEFFLLFTVMDETESWYLQKNIEQFGSDETEKDDEKFQESNKMSSVNGFMFGNLPELNLCEGDHVVWHLMAMGSAHLYSVYFQGNMIQLDNTTRDTVNLFPHSSVTVSMKPDNDGLFELSSLTNDDYRGGMRQLYMVKRCTPSKNQESTFQPDVYFYLAAEEVEWNYAPNRTWNMEKHNNTFDESKRKIYLENLIGPVYRKVVYRRYKDETFTEQHTRGSDEEHLGILGPILRVQVGEKVQVVFKNKATRPYSVHAHGVKASLAEPVEPGSTIRYNWTISSGPGPTESTCTTYAYYSSASFLKDLASGLIGPLVVCRKGTLNKTRQRTDVDKEFALLFMVFDENESWYLKDNIQNYLKENPETFNIDSDGFMESNMMHGINGKLYANLHGLRMRQGDRTEWYLMALGNDEMYTVHFHGQSFVYKTDHPHRADVYGLFPGTFKTIELQAGTPGTWLLHCHVMDHMDSGMETTFTIEGAWYPDGTSAVNKSDDAVAPGQSYTYTWKVTEEFAPKDTDSSCLTSMYHSHVNAAKDIASGLIGVLLICKKGSQNAGASVAPGQTFTYRWQVIEGPSPSDPPCLSYLYYSGKDPVHDTNSGLVGPLQVCKKGVLDESGRQGNTIQLDNTTRDTVNLFPHSSVTVSMKPDNDGLFELSSLTADDYRGGMRQLYMVKRCTPSKNQESIFQPDVYFYLAAEEVEWNYAPNRTWELEKHNTTLDESPGSIYLNKSENWIGPVYRKVVYRMYKDETFTEQHTRGSNEEHLGILGPILRVQVGEKVQVVFKNKATMPYSVHAHGVKASLAEPVEPGSTIRYNWTISSGPGPTESTCTTYAYYSSASFLKDLASGLIGPLVVCRKGTLNKTRQRTDVDKEFALLFMVFDENESWYLKDNIQNYLKEDPETFNIDSEGFMESNMMHGINGKLYANLHGLRMRQGDRTEWYLMALGNDEMYTVHFHGQSFVYKTDHPHRADVYGLFPGTFKTIELQAGTPGTWLLHCHVTDHMDSGMETTFTIEGLNKNSF</sequence>
<evidence type="ECO:0000259" key="17">
    <source>
        <dbReference type="Pfam" id="PF07731"/>
    </source>
</evidence>
<keyword evidence="15" id="KW-0325">Glycoprotein</keyword>
<dbReference type="PANTHER" id="PTHR11709">
    <property type="entry name" value="MULTI-COPPER OXIDASE"/>
    <property type="match status" value="1"/>
</dbReference>
<dbReference type="Pfam" id="PF07731">
    <property type="entry name" value="Cu-oxidase_2"/>
    <property type="match status" value="2"/>
</dbReference>
<comment type="similarity">
    <text evidence="3">Belongs to the multicopper oxidase family.</text>
</comment>
<evidence type="ECO:0000256" key="12">
    <source>
        <dbReference type="ARBA" id="ARBA00023065"/>
    </source>
</evidence>
<keyword evidence="9" id="KW-0677">Repeat</keyword>
<evidence type="ECO:0000313" key="20">
    <source>
        <dbReference type="Proteomes" id="UP001205998"/>
    </source>
</evidence>
<evidence type="ECO:0000256" key="3">
    <source>
        <dbReference type="ARBA" id="ARBA00010609"/>
    </source>
</evidence>
<keyword evidence="13" id="KW-0472">Membrane</keyword>
<gene>
    <name evidence="19" type="ORF">C0J50_23402</name>
</gene>
<feature type="domain" description="Plastocyanin-like" evidence="18">
    <location>
        <begin position="788"/>
        <end position="877"/>
    </location>
</feature>
<dbReference type="GO" id="GO:0005886">
    <property type="term" value="C:plasma membrane"/>
    <property type="evidence" value="ECO:0007669"/>
    <property type="project" value="TreeGrafter"/>
</dbReference>
<dbReference type="Proteomes" id="UP001205998">
    <property type="component" value="Unassembled WGS sequence"/>
</dbReference>
<dbReference type="EC" id="1.16.3.1" evidence="4"/>
<dbReference type="InterPro" id="IPR002355">
    <property type="entry name" value="Cu_oxidase_Cu_BS"/>
</dbReference>
<feature type="domain" description="Plastocyanin-like" evidence="18">
    <location>
        <begin position="1323"/>
        <end position="1412"/>
    </location>
</feature>
<evidence type="ECO:0000259" key="18">
    <source>
        <dbReference type="Pfam" id="PF07732"/>
    </source>
</evidence>
<keyword evidence="20" id="KW-1185">Reference proteome</keyword>
<evidence type="ECO:0000256" key="10">
    <source>
        <dbReference type="ARBA" id="ARBA00022989"/>
    </source>
</evidence>
<dbReference type="GO" id="GO:0005507">
    <property type="term" value="F:copper ion binding"/>
    <property type="evidence" value="ECO:0007669"/>
    <property type="project" value="InterPro"/>
</dbReference>
<feature type="domain" description="Plastocyanin-like" evidence="17">
    <location>
        <begin position="1456"/>
        <end position="1570"/>
    </location>
</feature>
<evidence type="ECO:0000256" key="11">
    <source>
        <dbReference type="ARBA" id="ARBA00023002"/>
    </source>
</evidence>
<keyword evidence="12" id="KW-0406">Ion transport</keyword>
<feature type="domain" description="Plastocyanin-like" evidence="17">
    <location>
        <begin position="921"/>
        <end position="1035"/>
    </location>
</feature>
<comment type="subcellular location">
    <subcellularLocation>
        <location evidence="2">Membrane</location>
        <topology evidence="2">Single-pass membrane protein</topology>
    </subcellularLocation>
</comment>
<evidence type="ECO:0000256" key="7">
    <source>
        <dbReference type="ARBA" id="ARBA00022723"/>
    </source>
</evidence>
<evidence type="ECO:0000256" key="15">
    <source>
        <dbReference type="ARBA" id="ARBA00023180"/>
    </source>
</evidence>
<evidence type="ECO:0000256" key="2">
    <source>
        <dbReference type="ARBA" id="ARBA00004167"/>
    </source>
</evidence>
<protein>
    <recommendedName>
        <fullName evidence="4">ferroxidase</fullName>
        <ecNumber evidence="4">1.16.3.1</ecNumber>
    </recommendedName>
</protein>
<comment type="cofactor">
    <cofactor evidence="1">
        <name>Cu cation</name>
        <dbReference type="ChEBI" id="CHEBI:23378"/>
    </cofactor>
</comment>
<dbReference type="InterPro" id="IPR011706">
    <property type="entry name" value="Cu-oxidase_C"/>
</dbReference>
<reference evidence="19" key="1">
    <citation type="submission" date="2018-07" db="EMBL/GenBank/DDBJ databases">
        <title>Comparative genomics of catfishes provides insights into carnivory and benthic adaptation.</title>
        <authorList>
            <person name="Zhang Y."/>
            <person name="Wang D."/>
            <person name="Peng Z."/>
            <person name="Zheng S."/>
            <person name="Shao F."/>
            <person name="Tao W."/>
        </authorList>
    </citation>
    <scope>NUCLEOTIDE SEQUENCE</scope>
    <source>
        <strain evidence="19">Chongqing</strain>
    </source>
</reference>
<feature type="domain" description="Plastocyanin-like" evidence="18">
    <location>
        <begin position="440"/>
        <end position="542"/>
    </location>
</feature>
<proteinExistence type="inferred from homology"/>
<keyword evidence="8 16" id="KW-0732">Signal</keyword>
<organism evidence="19 20">
    <name type="scientific">Silurus asotus</name>
    <name type="common">Amur catfish</name>
    <name type="synonym">Parasilurus asotus</name>
    <dbReference type="NCBI Taxonomy" id="30991"/>
    <lineage>
        <taxon>Eukaryota</taxon>
        <taxon>Metazoa</taxon>
        <taxon>Chordata</taxon>
        <taxon>Craniata</taxon>
        <taxon>Vertebrata</taxon>
        <taxon>Euteleostomi</taxon>
        <taxon>Actinopterygii</taxon>
        <taxon>Neopterygii</taxon>
        <taxon>Teleostei</taxon>
        <taxon>Ostariophysi</taxon>
        <taxon>Siluriformes</taxon>
        <taxon>Siluridae</taxon>
        <taxon>Silurus</taxon>
    </lineage>
</organism>
<evidence type="ECO:0000256" key="4">
    <source>
        <dbReference type="ARBA" id="ARBA00013107"/>
    </source>
</evidence>
<dbReference type="FunFam" id="2.60.40.420:FF:000009">
    <property type="entry name" value="Ceruloplasmin"/>
    <property type="match status" value="1"/>
</dbReference>
<comment type="caution">
    <text evidence="19">The sequence shown here is derived from an EMBL/GenBank/DDBJ whole genome shotgun (WGS) entry which is preliminary data.</text>
</comment>
<evidence type="ECO:0000256" key="13">
    <source>
        <dbReference type="ARBA" id="ARBA00023136"/>
    </source>
</evidence>
<dbReference type="PROSITE" id="PS00080">
    <property type="entry name" value="MULTICOPPER_OXIDASE2"/>
    <property type="match status" value="2"/>
</dbReference>
<evidence type="ECO:0000256" key="6">
    <source>
        <dbReference type="ARBA" id="ARBA00022692"/>
    </source>
</evidence>
<keyword evidence="5" id="KW-0813">Transport</keyword>
<keyword evidence="6" id="KW-0812">Transmembrane</keyword>
<feature type="signal peptide" evidence="16">
    <location>
        <begin position="1"/>
        <end position="18"/>
    </location>
</feature>
<dbReference type="InterPro" id="IPR045087">
    <property type="entry name" value="Cu-oxidase_fam"/>
</dbReference>
<dbReference type="SUPFAM" id="SSF49503">
    <property type="entry name" value="Cupredoxins"/>
    <property type="match status" value="11"/>
</dbReference>